<dbReference type="Pfam" id="PF09829">
    <property type="entry name" value="DUF2057"/>
    <property type="match status" value="1"/>
</dbReference>
<accession>A0AAV2VPZ8</accession>
<comment type="caution">
    <text evidence="4">The sequence shown here is derived from an EMBL/GenBank/DDBJ whole genome shotgun (WGS) entry which is preliminary data.</text>
</comment>
<reference evidence="4 5" key="1">
    <citation type="journal article" date="2013" name="ISME J.">
        <title>Comparative genomics of pathogenic lineages of Vibrio nigripulchritudo identifies virulence-associated traits.</title>
        <authorList>
            <person name="Goudenege D."/>
            <person name="Labreuche Y."/>
            <person name="Krin E."/>
            <person name="Ansquer D."/>
            <person name="Mangenot S."/>
            <person name="Calteau A."/>
            <person name="Medigue C."/>
            <person name="Mazel D."/>
            <person name="Polz M.F."/>
            <person name="Le Roux F."/>
        </authorList>
    </citation>
    <scope>NUCLEOTIDE SEQUENCE [LARGE SCALE GENOMIC DNA]</scope>
    <source>
        <strain evidence="4 5">SOn1</strain>
    </source>
</reference>
<dbReference type="PANTHER" id="PTHR38108:SF1">
    <property type="entry name" value="UPF0319 PROTEIN YCCT"/>
    <property type="match status" value="1"/>
</dbReference>
<keyword evidence="2 3" id="KW-0732">Signal</keyword>
<evidence type="ECO:0000256" key="1">
    <source>
        <dbReference type="ARBA" id="ARBA00008490"/>
    </source>
</evidence>
<feature type="signal peptide" evidence="3">
    <location>
        <begin position="1"/>
        <end position="21"/>
    </location>
</feature>
<dbReference type="RefSeq" id="WP_022611599.1">
    <property type="nucleotide sequence ID" value="NZ_LK391965.1"/>
</dbReference>
<evidence type="ECO:0000256" key="3">
    <source>
        <dbReference type="SAM" id="SignalP"/>
    </source>
</evidence>
<sequence>MNLLLKVLVACAVLLPIQTFANVQVHLHRDLTPVVIEGEEVGFRIGKKNTIVLKNGQNQIVVRISKLVAKQGEYEKFNSEPMVVTFEASNTELTLNPTRVITRIEQIGSFEDNPEVVMFDKNGRSYTIEQGLLKRGSGLTRDYERELAKFNQKNGIEIAAVAAASNTVSTSKNAKISSNKHSSTTLSGLKSDFTKLTAEEKKEFLMWAVGQ</sequence>
<dbReference type="Proteomes" id="UP000018211">
    <property type="component" value="Unassembled WGS sequence"/>
</dbReference>
<gene>
    <name evidence="4" type="ORF">VIBNISOn1_1790034</name>
</gene>
<dbReference type="PANTHER" id="PTHR38108">
    <property type="entry name" value="UPF0319 PROTEIN YCCT"/>
    <property type="match status" value="1"/>
</dbReference>
<proteinExistence type="inferred from homology"/>
<dbReference type="AlphaFoldDB" id="A0AAV2VPZ8"/>
<name>A0AAV2VPZ8_9VIBR</name>
<dbReference type="InterPro" id="IPR018635">
    <property type="entry name" value="UPF0319"/>
</dbReference>
<dbReference type="EMBL" id="CAOF01000089">
    <property type="protein sequence ID" value="CCO46493.1"/>
    <property type="molecule type" value="Genomic_DNA"/>
</dbReference>
<evidence type="ECO:0000313" key="5">
    <source>
        <dbReference type="Proteomes" id="UP000018211"/>
    </source>
</evidence>
<organism evidence="4 5">
    <name type="scientific">Vibrio nigripulchritudo SOn1</name>
    <dbReference type="NCBI Taxonomy" id="1238450"/>
    <lineage>
        <taxon>Bacteria</taxon>
        <taxon>Pseudomonadati</taxon>
        <taxon>Pseudomonadota</taxon>
        <taxon>Gammaproteobacteria</taxon>
        <taxon>Vibrionales</taxon>
        <taxon>Vibrionaceae</taxon>
        <taxon>Vibrio</taxon>
    </lineage>
</organism>
<evidence type="ECO:0000313" key="4">
    <source>
        <dbReference type="EMBL" id="CCO46493.1"/>
    </source>
</evidence>
<comment type="similarity">
    <text evidence="1">Belongs to the UPF0319 family.</text>
</comment>
<protein>
    <submittedName>
        <fullName evidence="4">VvgS protein</fullName>
    </submittedName>
</protein>
<evidence type="ECO:0000256" key="2">
    <source>
        <dbReference type="ARBA" id="ARBA00022729"/>
    </source>
</evidence>
<feature type="chain" id="PRO_5043741198" evidence="3">
    <location>
        <begin position="22"/>
        <end position="211"/>
    </location>
</feature>